<dbReference type="RefSeq" id="YP_006907835.1">
    <property type="nucleotide sequence ID" value="NC_018858.1"/>
</dbReference>
<evidence type="ECO:0000256" key="3">
    <source>
        <dbReference type="ARBA" id="ARBA00017800"/>
    </source>
</evidence>
<dbReference type="InterPro" id="IPR011320">
    <property type="entry name" value="RNase_H1_N"/>
</dbReference>
<comment type="subcellular location">
    <subcellularLocation>
        <location evidence="1">Host cytoplasm</location>
    </subcellularLocation>
</comment>
<feature type="compositionally biased region" description="Polar residues" evidence="7">
    <location>
        <begin position="510"/>
        <end position="524"/>
    </location>
</feature>
<evidence type="ECO:0000256" key="1">
    <source>
        <dbReference type="ARBA" id="ARBA00004192"/>
    </source>
</evidence>
<sequence>MEEIDKLLLQEKILLLELDLVRAKISLARATGSMQQKEEIPCRETPVNTLTSKLVIMEPGQSSKSITIPEQTAHGKESTNPLMASLLPKETKVVQTTRLVKPEDFLRPNMGIPIPEKAEPSSSVGPNRPEKEIQTPHNNYYVVYNGPYAGIYDNWGCAKSATNGVPGVAHKKFATITEARKSADEFTTAAGKDRLNFVPKGELVKPKTFAKAVTSPKKSTQWITLGTKKPKKDPEPKEIAFQPEITIEDFQYLYDLGRKYDGEGDTTFFTTDKKNISMFNFLKNADPQMISECFQAGLIKTIYPSANLQEIKYLPKKIKDAVKKYRTNCIKNTEKDIFLKIKSTIPVWSATGLLHKPKYMIEIGVSGKVRPEESKSMESTIQKEELMDLAVLKAQTFIDSLMKINQREKIFVNMVDYETLVYSKNLKKTTQEDRSVINKFQQKLISGKILGFHSPAICQHIKVTAEKEDCDYHCNQCESSKGKAIVCDKPADSGPADNGGPQTREDASADSGSRTTDTTHSASG</sequence>
<accession>Q5J1S0</accession>
<evidence type="ECO:0000256" key="2">
    <source>
        <dbReference type="ARBA" id="ARBA00008884"/>
    </source>
</evidence>
<protein>
    <recommendedName>
        <fullName evidence="3">Transactivator/viroplasmin protein</fullName>
    </recommendedName>
    <alternativeName>
        <fullName evidence="6">Inclusion body matrix protein</fullName>
    </alternativeName>
</protein>
<evidence type="ECO:0000256" key="7">
    <source>
        <dbReference type="SAM" id="MobiDB-lite"/>
    </source>
</evidence>
<dbReference type="OrthoDB" id="12709at10239"/>
<dbReference type="InterPro" id="IPR009027">
    <property type="entry name" value="Ribosomal_bL9/RNase_H1_N"/>
</dbReference>
<comment type="similarity">
    <text evidence="2">Belongs to the caulimoviridae viroplasmin family.</text>
</comment>
<dbReference type="GeneID" id="13829204"/>
<keyword evidence="10" id="KW-1185">Reference proteome</keyword>
<reference evidence="9 10" key="1">
    <citation type="submission" date="2012-07" db="EMBL/GenBank/DDBJ databases">
        <title>Complete genomic sequence of Horseradish latent virus (HRLV) isolated from Lyngle, Denmark, in April 1973.</title>
        <authorList>
            <person name="Maiti I.B."/>
            <person name="Pattanaik S."/>
        </authorList>
    </citation>
    <scope>NUCLEOTIDE SEQUENCE [LARGE SCALE GENOMIC DNA]</scope>
    <source>
        <strain evidence="9">ID1</strain>
    </source>
</reference>
<feature type="domain" description="Ribonuclease H1 N-terminal" evidence="8">
    <location>
        <begin position="140"/>
        <end position="180"/>
    </location>
</feature>
<dbReference type="InterPro" id="IPR037056">
    <property type="entry name" value="RNase_H1_N_sf"/>
</dbReference>
<name>Q5J1S0_9VIRU</name>
<dbReference type="Proteomes" id="UP000201167">
    <property type="component" value="Segment"/>
</dbReference>
<keyword evidence="4" id="KW-0810">Translation regulation</keyword>
<evidence type="ECO:0000256" key="4">
    <source>
        <dbReference type="ARBA" id="ARBA00022845"/>
    </source>
</evidence>
<keyword evidence="5" id="KW-1035">Host cytoplasm</keyword>
<evidence type="ECO:0000313" key="9">
    <source>
        <dbReference type="EMBL" id="AAW56090.1"/>
    </source>
</evidence>
<feature type="region of interest" description="Disordered" evidence="7">
    <location>
        <begin position="485"/>
        <end position="524"/>
    </location>
</feature>
<evidence type="ECO:0000313" key="10">
    <source>
        <dbReference type="Proteomes" id="UP000201167"/>
    </source>
</evidence>
<proteinExistence type="inferred from homology"/>
<evidence type="ECO:0000256" key="6">
    <source>
        <dbReference type="ARBA" id="ARBA00030758"/>
    </source>
</evidence>
<dbReference type="EMBL" id="JX429923">
    <property type="protein sequence ID" value="AAW56090.1"/>
    <property type="molecule type" value="Genomic_DNA"/>
</dbReference>
<dbReference type="Pfam" id="PF01693">
    <property type="entry name" value="Cauli_VI"/>
    <property type="match status" value="1"/>
</dbReference>
<feature type="region of interest" description="Disordered" evidence="7">
    <location>
        <begin position="106"/>
        <end position="133"/>
    </location>
</feature>
<dbReference type="GO" id="GO:0030430">
    <property type="term" value="C:host cell cytoplasm"/>
    <property type="evidence" value="ECO:0007669"/>
    <property type="project" value="UniProtKB-SubCell"/>
</dbReference>
<evidence type="ECO:0000259" key="8">
    <source>
        <dbReference type="Pfam" id="PF01693"/>
    </source>
</evidence>
<dbReference type="KEGG" id="vg:13829204"/>
<dbReference type="SUPFAM" id="SSF55658">
    <property type="entry name" value="L9 N-domain-like"/>
    <property type="match status" value="1"/>
</dbReference>
<evidence type="ECO:0000256" key="5">
    <source>
        <dbReference type="ARBA" id="ARBA00023200"/>
    </source>
</evidence>
<dbReference type="Gene3D" id="3.40.970.10">
    <property type="entry name" value="Ribonuclease H1, N-terminal domain"/>
    <property type="match status" value="1"/>
</dbReference>
<organism evidence="9 10">
    <name type="scientific">Horseradish latent virus</name>
    <dbReference type="NCBI Taxonomy" id="264076"/>
    <lineage>
        <taxon>Viruses</taxon>
        <taxon>Riboviria</taxon>
        <taxon>Pararnavirae</taxon>
        <taxon>Artverviricota</taxon>
        <taxon>Revtraviricetes</taxon>
        <taxon>Ortervirales</taxon>
        <taxon>Caulimoviridae</taxon>
        <taxon>Caulimovirus</taxon>
        <taxon>Caulimovirus latensarmoraciae</taxon>
    </lineage>
</organism>